<keyword evidence="3" id="KW-1185">Reference proteome</keyword>
<evidence type="ECO:0000256" key="1">
    <source>
        <dbReference type="SAM" id="MobiDB-lite"/>
    </source>
</evidence>
<dbReference type="KEGG" id="vg:65130581"/>
<organism evidence="2 3">
    <name type="scientific">uncultured phage cr52_1</name>
    <dbReference type="NCBI Taxonomy" id="2772079"/>
    <lineage>
        <taxon>Viruses</taxon>
        <taxon>Duplodnaviria</taxon>
        <taxon>Heunggongvirae</taxon>
        <taxon>Uroviricota</taxon>
        <taxon>Caudoviricetes</taxon>
        <taxon>Crassvirales</taxon>
        <taxon>Suoliviridae</taxon>
        <taxon>Loutivirinae</taxon>
        <taxon>Buchavirus</taxon>
        <taxon>Buchavirus copri</taxon>
    </lineage>
</organism>
<dbReference type="EMBL" id="MT774395">
    <property type="protein sequence ID" value="QOR56668.1"/>
    <property type="molecule type" value="Genomic_DNA"/>
</dbReference>
<name>A0A7M1RQW7_9CAUD</name>
<dbReference type="RefSeq" id="YP_010112120.1">
    <property type="nucleotide sequence ID" value="NC_055888.1"/>
</dbReference>
<sequence>MKKQKVQHKRTGVKLSRTNRSKLRRSKKTEVVFRSPGPSPFITKGEDGKVSIANIVGKVSQKSYTTDIGKNARQENKTAKQAKKDRIKQILASAGFDPTIKYTRKEKKKFTRTVKKNLFAKKEVVIPSKEEVNKRKFKYVIQRKRSEKIVPAVVQTIEDHRVYDFKTDYFEAASKEDAFKLAVKEAKKFEKDNSFTGVTVYDMEGDNSITYYTRSKLLAALLLTINIIKI</sequence>
<evidence type="ECO:0000313" key="3">
    <source>
        <dbReference type="Proteomes" id="UP000594150"/>
    </source>
</evidence>
<dbReference type="Proteomes" id="UP000594150">
    <property type="component" value="Segment"/>
</dbReference>
<feature type="compositionally biased region" description="Basic residues" evidence="1">
    <location>
        <begin position="1"/>
        <end position="27"/>
    </location>
</feature>
<proteinExistence type="predicted"/>
<feature type="region of interest" description="Disordered" evidence="1">
    <location>
        <begin position="1"/>
        <end position="45"/>
    </location>
</feature>
<dbReference type="GeneID" id="65130581"/>
<accession>A0A7M1RQW7</accession>
<reference evidence="2 3" key="1">
    <citation type="submission" date="2020-07" db="EMBL/GenBank/DDBJ databases">
        <title>Taxonomic proposal: Crassvirales, a new order of highly abundant and diverse bacterial viruses.</title>
        <authorList>
            <person name="Shkoporov A.N."/>
            <person name="Stockdale S.R."/>
            <person name="Guerin E."/>
            <person name="Ross R.P."/>
            <person name="Hill C."/>
        </authorList>
    </citation>
    <scope>NUCLEOTIDE SEQUENCE [LARGE SCALE GENOMIC DNA]</scope>
</reference>
<protein>
    <submittedName>
        <fullName evidence="2">Uncharacterized protein</fullName>
    </submittedName>
</protein>
<evidence type="ECO:0000313" key="2">
    <source>
        <dbReference type="EMBL" id="QOR56668.1"/>
    </source>
</evidence>